<evidence type="ECO:0000259" key="1">
    <source>
        <dbReference type="Pfam" id="PF13472"/>
    </source>
</evidence>
<evidence type="ECO:0000313" key="2">
    <source>
        <dbReference type="EMBL" id="GAA4430648.1"/>
    </source>
</evidence>
<evidence type="ECO:0000313" key="3">
    <source>
        <dbReference type="Proteomes" id="UP001500622"/>
    </source>
</evidence>
<dbReference type="PANTHER" id="PTHR30383">
    <property type="entry name" value="THIOESTERASE 1/PROTEASE 1/LYSOPHOSPHOLIPASE L1"/>
    <property type="match status" value="1"/>
</dbReference>
<dbReference type="SUPFAM" id="SSF52266">
    <property type="entry name" value="SGNH hydrolase"/>
    <property type="match status" value="1"/>
</dbReference>
<dbReference type="GO" id="GO:0016787">
    <property type="term" value="F:hydrolase activity"/>
    <property type="evidence" value="ECO:0007669"/>
    <property type="project" value="UniProtKB-KW"/>
</dbReference>
<dbReference type="PANTHER" id="PTHR30383:SF5">
    <property type="entry name" value="SGNH HYDROLASE-TYPE ESTERASE DOMAIN-CONTAINING PROTEIN"/>
    <property type="match status" value="1"/>
</dbReference>
<dbReference type="Gene3D" id="3.40.50.1110">
    <property type="entry name" value="SGNH hydrolase"/>
    <property type="match status" value="1"/>
</dbReference>
<dbReference type="InterPro" id="IPR013830">
    <property type="entry name" value="SGNH_hydro"/>
</dbReference>
<dbReference type="Proteomes" id="UP001500622">
    <property type="component" value="Unassembled WGS sequence"/>
</dbReference>
<dbReference type="EMBL" id="BAABGN010000013">
    <property type="protein sequence ID" value="GAA4430648.1"/>
    <property type="molecule type" value="Genomic_DNA"/>
</dbReference>
<organism evidence="2 3">
    <name type="scientific">Georgenia halophila</name>
    <dbReference type="NCBI Taxonomy" id="620889"/>
    <lineage>
        <taxon>Bacteria</taxon>
        <taxon>Bacillati</taxon>
        <taxon>Actinomycetota</taxon>
        <taxon>Actinomycetes</taxon>
        <taxon>Micrococcales</taxon>
        <taxon>Bogoriellaceae</taxon>
        <taxon>Georgenia</taxon>
    </lineage>
</organism>
<dbReference type="InterPro" id="IPR051532">
    <property type="entry name" value="Ester_Hydrolysis_Enzymes"/>
</dbReference>
<proteinExistence type="predicted"/>
<keyword evidence="3" id="KW-1185">Reference proteome</keyword>
<feature type="domain" description="SGNH hydrolase-type esterase" evidence="1">
    <location>
        <begin position="27"/>
        <end position="200"/>
    </location>
</feature>
<dbReference type="RefSeq" id="WP_345217771.1">
    <property type="nucleotide sequence ID" value="NZ_BAABGN010000013.1"/>
</dbReference>
<sequence>MTDAPGLARDERAGGAVLAQAPLAWSFIGDSVTAGSWHTWGARGYPELFQERLREIERRRDGVVNTAVSGWRVENLRDELDQVCLRYSPDVVVIGTGLNDTRGGAEGVGAFGETYRDLVDRVRSESGAMVVTQTPNGTLPTAPQHVVSHTGAYAQEIREISAELGTVLVDHLWVWENTGSDTVYHWLGHGCHPNAFGHRAMARSLLQVFGLWDPAGSRTCRLTLP</sequence>
<reference evidence="3" key="1">
    <citation type="journal article" date="2019" name="Int. J. Syst. Evol. Microbiol.">
        <title>The Global Catalogue of Microorganisms (GCM) 10K type strain sequencing project: providing services to taxonomists for standard genome sequencing and annotation.</title>
        <authorList>
            <consortium name="The Broad Institute Genomics Platform"/>
            <consortium name="The Broad Institute Genome Sequencing Center for Infectious Disease"/>
            <person name="Wu L."/>
            <person name="Ma J."/>
        </authorList>
    </citation>
    <scope>NUCLEOTIDE SEQUENCE [LARGE SCALE GENOMIC DNA]</scope>
    <source>
        <strain evidence="3">JCM 17810</strain>
    </source>
</reference>
<protein>
    <submittedName>
        <fullName evidence="2">SGNH/GDSL hydrolase family protein</fullName>
    </submittedName>
</protein>
<accession>A0ABP8LKI0</accession>
<keyword evidence="2" id="KW-0378">Hydrolase</keyword>
<name>A0ABP8LKI0_9MICO</name>
<comment type="caution">
    <text evidence="2">The sequence shown here is derived from an EMBL/GenBank/DDBJ whole genome shotgun (WGS) entry which is preliminary data.</text>
</comment>
<gene>
    <name evidence="2" type="ORF">GCM10023169_34300</name>
</gene>
<dbReference type="Pfam" id="PF13472">
    <property type="entry name" value="Lipase_GDSL_2"/>
    <property type="match status" value="1"/>
</dbReference>
<dbReference type="InterPro" id="IPR036514">
    <property type="entry name" value="SGNH_hydro_sf"/>
</dbReference>